<dbReference type="InterPro" id="IPR019826">
    <property type="entry name" value="Carboxylesterase_B_AS"/>
</dbReference>
<dbReference type="InterPro" id="IPR029058">
    <property type="entry name" value="AB_hydrolase_fold"/>
</dbReference>
<evidence type="ECO:0000256" key="4">
    <source>
        <dbReference type="ARBA" id="ARBA00022867"/>
    </source>
</evidence>
<dbReference type="EMBL" id="ABJB010856942">
    <property type="status" value="NOT_ANNOTATED_CDS"/>
    <property type="molecule type" value="Genomic_DNA"/>
</dbReference>
<dbReference type="Gene3D" id="3.40.50.1820">
    <property type="entry name" value="alpha/beta hydrolase"/>
    <property type="match status" value="1"/>
</dbReference>
<dbReference type="EMBL" id="DS812474">
    <property type="protein sequence ID" value="EEC11224.1"/>
    <property type="molecule type" value="Genomic_DNA"/>
</dbReference>
<evidence type="ECO:0000256" key="5">
    <source>
        <dbReference type="ARBA" id="ARBA00023157"/>
    </source>
</evidence>
<dbReference type="VEuPathDB" id="VectorBase:ISCP_023204"/>
<dbReference type="InterPro" id="IPR002018">
    <property type="entry name" value="CarbesteraseB"/>
</dbReference>
<organism>
    <name type="scientific">Ixodes scapularis</name>
    <name type="common">Black-legged tick</name>
    <name type="synonym">Deer tick</name>
    <dbReference type="NCBI Taxonomy" id="6945"/>
    <lineage>
        <taxon>Eukaryota</taxon>
        <taxon>Metazoa</taxon>
        <taxon>Ecdysozoa</taxon>
        <taxon>Arthropoda</taxon>
        <taxon>Chelicerata</taxon>
        <taxon>Arachnida</taxon>
        <taxon>Acari</taxon>
        <taxon>Parasitiformes</taxon>
        <taxon>Ixodida</taxon>
        <taxon>Ixodoidea</taxon>
        <taxon>Ixodidae</taxon>
        <taxon>Ixodinae</taxon>
        <taxon>Ixodes</taxon>
    </lineage>
</organism>
<dbReference type="FunFam" id="3.40.50.1820:FF:000029">
    <property type="entry name" value="Acetylcholinesterase"/>
    <property type="match status" value="1"/>
</dbReference>
<keyword evidence="14" id="KW-1185">Reference proteome</keyword>
<evidence type="ECO:0000313" key="14">
    <source>
        <dbReference type="Proteomes" id="UP000001555"/>
    </source>
</evidence>
<dbReference type="HOGENOM" id="CLU_006586_13_0_1"/>
<dbReference type="EnsemblMetazoa" id="ISCW020835-RA">
    <property type="protein sequence ID" value="ISCW020835-PA"/>
    <property type="gene ID" value="ISCW020835"/>
</dbReference>
<dbReference type="InterPro" id="IPR000997">
    <property type="entry name" value="Cholinesterase"/>
</dbReference>
<dbReference type="InterPro" id="IPR019819">
    <property type="entry name" value="Carboxylesterase_B_CS"/>
</dbReference>
<dbReference type="Proteomes" id="UP000001555">
    <property type="component" value="Unassembled WGS sequence"/>
</dbReference>
<evidence type="ECO:0000256" key="10">
    <source>
        <dbReference type="SAM" id="MobiDB-lite"/>
    </source>
</evidence>
<keyword evidence="4" id="KW-0531">Neurotransmitter degradation</keyword>
<evidence type="ECO:0000256" key="6">
    <source>
        <dbReference type="ARBA" id="ARBA00023180"/>
    </source>
</evidence>
<keyword evidence="9" id="KW-0732">Signal</keyword>
<dbReference type="STRING" id="6945.B7PXA2"/>
<dbReference type="PaxDb" id="6945-B7PXA2"/>
<keyword evidence="2" id="KW-0719">Serine esterase</keyword>
<keyword evidence="6" id="KW-0325">Glycoprotein</keyword>
<proteinExistence type="inferred from homology"/>
<dbReference type="PRINTS" id="PR00878">
    <property type="entry name" value="CHOLNESTRASE"/>
</dbReference>
<gene>
    <name evidence="12" type="ORF">IscW_ISCW020835</name>
</gene>
<dbReference type="VEuPathDB" id="VectorBase:ISCI020835"/>
<dbReference type="EMBL" id="ABJB010111472">
    <property type="status" value="NOT_ANNOTATED_CDS"/>
    <property type="molecule type" value="Genomic_DNA"/>
</dbReference>
<dbReference type="ESTHER" id="ixosc-b7pxa2">
    <property type="family name" value="Cholinesterase-like"/>
</dbReference>
<evidence type="ECO:0000313" key="13">
    <source>
        <dbReference type="EnsemblMetazoa" id="ISCW020835-PA"/>
    </source>
</evidence>
<dbReference type="Pfam" id="PF00135">
    <property type="entry name" value="COesterase"/>
    <property type="match status" value="1"/>
</dbReference>
<dbReference type="EC" id="3.1.1.-" evidence="9"/>
<evidence type="ECO:0000259" key="11">
    <source>
        <dbReference type="Pfam" id="PF00135"/>
    </source>
</evidence>
<sequence>MNFLSSLSRLSHCFSCVLIVGAVCGSVVPSRASPHVRTGSGLLVGVRSTVSGKDVDAFLGIPYAVPPVGNLRFRKPLPAPAWEGTYSATSKPTPCWQLDLRLTDDVFLNYSSASEDCLYLNVWRPAAPCRNSESCGPKLPVFVFIYGGGFQWGDSALFLHDGSNFASMSNVVFVSFNYRVGIFGFLSAESPELPGNMGLWDQNLALKWVQKNIEHFGGNPADVTVAGHSAGGISAGLHAVSPHSKGLMKRIIMQSGTPLAMVTISAYKAGGQFVNVASTLGCYDRWKGFDEQLSDTMACLRELSAQKIHETLKQQSTFRQLFPPVTGDEFFPDDPLDVATWKKMSVKEVIMGTTSNESTVFFQNIRFVAPQLSNLLASNYRLTITIALKTMFNFPLGAGRDIVNAYFGDEEVHHDKDHVISMFCELLGDAMFYCPTHFFADVASQQGADVYRYVFAHKASKSYFPAWMGVVHGADLGYMLGSLPFLHDESKLTPPVGPKIREILMDQTYTAEEEDFMKQVVSSWASFVRTGKPSVPPSNLEWPKHTSQNQNFVYLLPGNFNPSHELKKERCELWRPYLIKENVIPAPKSTTTSTSSPPMKSTPPTKKPTYTKRPLTKQSSSAAPFENYPFNIVILSMFALFCLRRGL</sequence>
<keyword evidence="3 9" id="KW-0378">Hydrolase</keyword>
<keyword evidence="5" id="KW-1015">Disulfide bond</keyword>
<accession>B7PXA2</accession>
<dbReference type="GO" id="GO:0003990">
    <property type="term" value="F:acetylcholinesterase activity"/>
    <property type="evidence" value="ECO:0000318"/>
    <property type="project" value="GO_Central"/>
</dbReference>
<name>B7PXA2_IXOSC</name>
<evidence type="ECO:0000313" key="12">
    <source>
        <dbReference type="EMBL" id="EEC11224.1"/>
    </source>
</evidence>
<evidence type="ECO:0000256" key="1">
    <source>
        <dbReference type="ARBA" id="ARBA00005964"/>
    </source>
</evidence>
<dbReference type="GO" id="GO:0005615">
    <property type="term" value="C:extracellular space"/>
    <property type="evidence" value="ECO:0000318"/>
    <property type="project" value="GO_Central"/>
</dbReference>
<dbReference type="VEuPathDB" id="VectorBase:ISCP_029071"/>
<dbReference type="AlphaFoldDB" id="B7PXA2"/>
<dbReference type="OrthoDB" id="6501553at2759"/>
<evidence type="ECO:0000256" key="2">
    <source>
        <dbReference type="ARBA" id="ARBA00022487"/>
    </source>
</evidence>
<evidence type="ECO:0000256" key="7">
    <source>
        <dbReference type="ARBA" id="ARBA00048484"/>
    </source>
</evidence>
<feature type="compositionally biased region" description="Low complexity" evidence="10">
    <location>
        <begin position="585"/>
        <end position="617"/>
    </location>
</feature>
<reference evidence="13" key="2">
    <citation type="submission" date="2020-05" db="UniProtKB">
        <authorList>
            <consortium name="EnsemblMetazoa"/>
        </authorList>
    </citation>
    <scope>IDENTIFICATION</scope>
    <source>
        <strain evidence="13">wikel</strain>
    </source>
</reference>
<dbReference type="GO" id="GO:0006581">
    <property type="term" value="P:acetylcholine catabolic process"/>
    <property type="evidence" value="ECO:0000318"/>
    <property type="project" value="GO_Central"/>
</dbReference>
<feature type="active site" description="Charge relay system" evidence="8">
    <location>
        <position position="357"/>
    </location>
</feature>
<dbReference type="PANTHER" id="PTHR43918">
    <property type="entry name" value="ACETYLCHOLINESTERASE"/>
    <property type="match status" value="1"/>
</dbReference>
<comment type="catalytic activity">
    <reaction evidence="7">
        <text>acetylcholine + H2O = choline + acetate + H(+)</text>
        <dbReference type="Rhea" id="RHEA:17561"/>
        <dbReference type="ChEBI" id="CHEBI:15354"/>
        <dbReference type="ChEBI" id="CHEBI:15355"/>
        <dbReference type="ChEBI" id="CHEBI:15377"/>
        <dbReference type="ChEBI" id="CHEBI:15378"/>
        <dbReference type="ChEBI" id="CHEBI:30089"/>
        <dbReference type="EC" id="3.1.1.7"/>
    </reaction>
</comment>
<feature type="signal peptide" evidence="9">
    <location>
        <begin position="1"/>
        <end position="25"/>
    </location>
</feature>
<dbReference type="InParanoid" id="B7PXA2"/>
<feature type="active site" description="Charge relay system" evidence="8">
    <location>
        <position position="472"/>
    </location>
</feature>
<dbReference type="PANTHER" id="PTHR43918:SF4">
    <property type="entry name" value="CARBOXYLIC ESTER HYDROLASE"/>
    <property type="match status" value="1"/>
</dbReference>
<evidence type="ECO:0000256" key="8">
    <source>
        <dbReference type="PIRSR" id="PIRSR600997-1"/>
    </source>
</evidence>
<evidence type="ECO:0000256" key="3">
    <source>
        <dbReference type="ARBA" id="ARBA00022801"/>
    </source>
</evidence>
<dbReference type="GO" id="GO:0005886">
    <property type="term" value="C:plasma membrane"/>
    <property type="evidence" value="ECO:0000318"/>
    <property type="project" value="GO_Central"/>
</dbReference>
<feature type="active site" description="Acyl-ester intermediate" evidence="8">
    <location>
        <position position="229"/>
    </location>
</feature>
<dbReference type="GO" id="GO:0019695">
    <property type="term" value="P:choline metabolic process"/>
    <property type="evidence" value="ECO:0000318"/>
    <property type="project" value="GO_Central"/>
</dbReference>
<feature type="region of interest" description="Disordered" evidence="10">
    <location>
        <begin position="585"/>
        <end position="618"/>
    </location>
</feature>
<feature type="domain" description="Carboxylesterase type B" evidence="11">
    <location>
        <begin position="33"/>
        <end position="574"/>
    </location>
</feature>
<protein>
    <recommendedName>
        <fullName evidence="9">Carboxylic ester hydrolase</fullName>
        <ecNumber evidence="9">3.1.1.-</ecNumber>
    </recommendedName>
</protein>
<dbReference type="SUPFAM" id="SSF53474">
    <property type="entry name" value="alpha/beta-Hydrolases"/>
    <property type="match status" value="1"/>
</dbReference>
<reference evidence="12 14" key="1">
    <citation type="submission" date="2008-03" db="EMBL/GenBank/DDBJ databases">
        <title>Annotation of Ixodes scapularis.</title>
        <authorList>
            <consortium name="Ixodes scapularis Genome Project Consortium"/>
            <person name="Caler E."/>
            <person name="Hannick L.I."/>
            <person name="Bidwell S."/>
            <person name="Joardar V."/>
            <person name="Thiagarajan M."/>
            <person name="Amedeo P."/>
            <person name="Galinsky K.J."/>
            <person name="Schobel S."/>
            <person name="Inman J."/>
            <person name="Hostetler J."/>
            <person name="Miller J."/>
            <person name="Hammond M."/>
            <person name="Megy K."/>
            <person name="Lawson D."/>
            <person name="Kodira C."/>
            <person name="Sutton G."/>
            <person name="Meyer J."/>
            <person name="Hill C.A."/>
            <person name="Birren B."/>
            <person name="Nene V."/>
            <person name="Collins F."/>
            <person name="Alarcon-Chaidez F."/>
            <person name="Wikel S."/>
            <person name="Strausberg R."/>
        </authorList>
    </citation>
    <scope>NUCLEOTIDE SEQUENCE [LARGE SCALE GENOMIC DNA]</scope>
    <source>
        <strain evidence="14">Wikel</strain>
        <strain evidence="12">Wikel colony</strain>
    </source>
</reference>
<dbReference type="InterPro" id="IPR050654">
    <property type="entry name" value="AChE-related_enzymes"/>
</dbReference>
<dbReference type="VEuPathDB" id="VectorBase:ISCW020835"/>
<comment type="similarity">
    <text evidence="1 9">Belongs to the type-B carboxylesterase/lipase family.</text>
</comment>
<dbReference type="PROSITE" id="PS00122">
    <property type="entry name" value="CARBOXYLESTERASE_B_1"/>
    <property type="match status" value="1"/>
</dbReference>
<evidence type="ECO:0000256" key="9">
    <source>
        <dbReference type="RuleBase" id="RU361235"/>
    </source>
</evidence>
<feature type="chain" id="PRO_5010753482" description="Carboxylic ester hydrolase" evidence="9">
    <location>
        <begin position="26"/>
        <end position="647"/>
    </location>
</feature>
<dbReference type="PROSITE" id="PS00941">
    <property type="entry name" value="CARBOXYLESTERASE_B_2"/>
    <property type="match status" value="1"/>
</dbReference>